<sequence>MTTITIVQLYPDLLGITGDRGNVEVLSARAGYAGHHADVAMVGIGQDVPASADVIVIGNGPLSALRTVREDLSARREWLAAQIDAGAAVLAVGGGAELLSDGIDLLDGTSVPGLGLVPARVARTRQRRVGYVVAETPDGRLVGFEDHASEWSLSAGADPAVRYGRVVAGNGGFADGYETLHQDGVYATNVQGPVLPLNPQLADALLERALKRHGADYRPGAEAAAVDVHAAAARAEIQRLATVKRFTAIQL</sequence>
<comment type="subunit">
    <text evidence="2">Forms a heterodimer with MurT.</text>
</comment>
<comment type="similarity">
    <text evidence="2">Belongs to the CobB/CobQ family. GatD subfamily.</text>
</comment>
<comment type="caution">
    <text evidence="2">Lacks conserved residue(s) required for the propagation of feature annotation.</text>
</comment>
<evidence type="ECO:0000256" key="1">
    <source>
        <dbReference type="ARBA" id="ARBA00022962"/>
    </source>
</evidence>
<keyword evidence="1 2" id="KW-0315">Glutamine amidotransferase</keyword>
<evidence type="ECO:0000313" key="4">
    <source>
        <dbReference type="EMBL" id="KAA9135713.1"/>
    </source>
</evidence>
<accession>A0A5N0TKM9</accession>
<proteinExistence type="inferred from homology"/>
<feature type="domain" description="CobB/CobQ-like glutamine amidotransferase" evidence="3">
    <location>
        <begin position="22"/>
        <end position="192"/>
    </location>
</feature>
<comment type="catalytic activity">
    <reaction evidence="2">
        <text>L-glutamine + H2O = L-glutamate + NH4(+)</text>
        <dbReference type="Rhea" id="RHEA:15889"/>
        <dbReference type="ChEBI" id="CHEBI:15377"/>
        <dbReference type="ChEBI" id="CHEBI:28938"/>
        <dbReference type="ChEBI" id="CHEBI:29985"/>
        <dbReference type="ChEBI" id="CHEBI:58359"/>
        <dbReference type="EC" id="3.5.1.2"/>
    </reaction>
</comment>
<dbReference type="InterPro" id="IPR029062">
    <property type="entry name" value="Class_I_gatase-like"/>
</dbReference>
<dbReference type="GO" id="GO:0071555">
    <property type="term" value="P:cell wall organization"/>
    <property type="evidence" value="ECO:0007669"/>
    <property type="project" value="UniProtKB-KW"/>
</dbReference>
<dbReference type="SUPFAM" id="SSF52317">
    <property type="entry name" value="Class I glutamine amidotransferase-like"/>
    <property type="match status" value="1"/>
</dbReference>
<dbReference type="EC" id="3.5.1.2" evidence="2"/>
<dbReference type="EC" id="6.3.5.13" evidence="2"/>
<dbReference type="EMBL" id="VYUY01000003">
    <property type="protein sequence ID" value="KAA9135713.1"/>
    <property type="molecule type" value="Genomic_DNA"/>
</dbReference>
<keyword evidence="4" id="KW-0808">Transferase</keyword>
<dbReference type="HAMAP" id="MF_02213">
    <property type="entry name" value="Lipid_II_synth_GatD"/>
    <property type="match status" value="1"/>
</dbReference>
<dbReference type="GO" id="GO:0009252">
    <property type="term" value="P:peptidoglycan biosynthetic process"/>
    <property type="evidence" value="ECO:0007669"/>
    <property type="project" value="UniProtKB-UniRule"/>
</dbReference>
<dbReference type="GO" id="GO:0008360">
    <property type="term" value="P:regulation of cell shape"/>
    <property type="evidence" value="ECO:0007669"/>
    <property type="project" value="UniProtKB-KW"/>
</dbReference>
<dbReference type="InterPro" id="IPR011698">
    <property type="entry name" value="GATase_3"/>
</dbReference>
<dbReference type="UniPathway" id="UPA00219"/>
<keyword evidence="2" id="KW-0436">Ligase</keyword>
<keyword evidence="2" id="KW-0573">Peptidoglycan synthesis</keyword>
<dbReference type="AlphaFoldDB" id="A0A5N0TKM9"/>
<dbReference type="InterPro" id="IPR043702">
    <property type="entry name" value="Lipid_II_synth_GatD"/>
</dbReference>
<keyword evidence="5" id="KW-1185">Reference proteome</keyword>
<comment type="catalytic activity">
    <reaction evidence="2">
        <text>beta-D-GlcNAc-(1-&gt;4)-Mur2Ac(oyl-L-Ala-gamma-D-Glu-L-Lys-D-Ala-D-Ala)-di-trans,octa-cis-undecaprenyl diphosphate + L-glutamine + ATP + H2O = beta-D-GlcNAc-(1-&gt;4)-Mur2Ac(oyl-L-Ala-D-isoglutaminyl-L-Lys-D-Ala-D-Ala)-di-trans,octa-cis-undecaprenyl diphosphate + L-glutamate + ADP + phosphate + H(+)</text>
        <dbReference type="Rhea" id="RHEA:57928"/>
        <dbReference type="ChEBI" id="CHEBI:15377"/>
        <dbReference type="ChEBI" id="CHEBI:15378"/>
        <dbReference type="ChEBI" id="CHEBI:29985"/>
        <dbReference type="ChEBI" id="CHEBI:30616"/>
        <dbReference type="ChEBI" id="CHEBI:43474"/>
        <dbReference type="ChEBI" id="CHEBI:58359"/>
        <dbReference type="ChEBI" id="CHEBI:60033"/>
        <dbReference type="ChEBI" id="CHEBI:62233"/>
        <dbReference type="ChEBI" id="CHEBI:456216"/>
        <dbReference type="EC" id="6.3.5.13"/>
    </reaction>
</comment>
<evidence type="ECO:0000259" key="3">
    <source>
        <dbReference type="Pfam" id="PF07685"/>
    </source>
</evidence>
<dbReference type="GO" id="GO:0140282">
    <property type="term" value="F:carbon-nitrogen ligase activity on lipid II"/>
    <property type="evidence" value="ECO:0007669"/>
    <property type="project" value="UniProtKB-UniRule"/>
</dbReference>
<evidence type="ECO:0000256" key="2">
    <source>
        <dbReference type="HAMAP-Rule" id="MF_02213"/>
    </source>
</evidence>
<dbReference type="GO" id="GO:0016740">
    <property type="term" value="F:transferase activity"/>
    <property type="evidence" value="ECO:0007669"/>
    <property type="project" value="UniProtKB-KW"/>
</dbReference>
<gene>
    <name evidence="2" type="primary">gatD</name>
    <name evidence="4" type="ORF">F6B40_00500</name>
</gene>
<dbReference type="GO" id="GO:0004359">
    <property type="term" value="F:glutaminase activity"/>
    <property type="evidence" value="ECO:0007669"/>
    <property type="project" value="UniProtKB-UniRule"/>
</dbReference>
<comment type="function">
    <text evidence="2">The lipid II isoglutaminyl synthase complex catalyzes the formation of alpha-D-isoglutamine in the cell wall lipid II stem peptide. The GatD subunit catalyzes the hydrolysis of glutamine to glutamate and ammonia. The resulting ammonia molecule is channeled to the active site of MurT.</text>
</comment>
<dbReference type="Pfam" id="PF07685">
    <property type="entry name" value="GATase_3"/>
    <property type="match status" value="1"/>
</dbReference>
<comment type="caution">
    <text evidence="4">The sequence shown here is derived from an EMBL/GenBank/DDBJ whole genome shotgun (WGS) entry which is preliminary data.</text>
</comment>
<dbReference type="Proteomes" id="UP000326838">
    <property type="component" value="Unassembled WGS sequence"/>
</dbReference>
<name>A0A5N0TKM9_9MICO</name>
<evidence type="ECO:0000313" key="5">
    <source>
        <dbReference type="Proteomes" id="UP000326838"/>
    </source>
</evidence>
<organism evidence="4 5">
    <name type="scientific">Microbacterium caowuchunii</name>
    <dbReference type="NCBI Taxonomy" id="2614638"/>
    <lineage>
        <taxon>Bacteria</taxon>
        <taxon>Bacillati</taxon>
        <taxon>Actinomycetota</taxon>
        <taxon>Actinomycetes</taxon>
        <taxon>Micrococcales</taxon>
        <taxon>Microbacteriaceae</taxon>
        <taxon>Microbacterium</taxon>
    </lineage>
</organism>
<keyword evidence="2" id="KW-0133">Cell shape</keyword>
<comment type="pathway">
    <text evidence="2">Cell wall biogenesis; peptidoglycan biosynthesis.</text>
</comment>
<keyword evidence="2" id="KW-0378">Hydrolase</keyword>
<protein>
    <recommendedName>
        <fullName evidence="2">Lipid II isoglutaminyl synthase (glutamine-hydrolyzing) subunit GatD</fullName>
        <ecNumber evidence="2">6.3.5.13</ecNumber>
    </recommendedName>
    <alternativeName>
        <fullName evidence="2">Lipid II isoglutaminyl synthase glutaminase subunit</fullName>
        <ecNumber evidence="2">3.5.1.2</ecNumber>
    </alternativeName>
</protein>
<feature type="binding site" evidence="2">
    <location>
        <position position="127"/>
    </location>
    <ligand>
        <name>substrate</name>
    </ligand>
</feature>
<reference evidence="5" key="1">
    <citation type="submission" date="2019-09" db="EMBL/GenBank/DDBJ databases">
        <title>Mumia zhuanghuii sp. nov. isolated from the intestinal contents of plateau pika (Ochotona curzoniae) in the Qinghai-Tibet plateau of China.</title>
        <authorList>
            <person name="Tian Z."/>
        </authorList>
    </citation>
    <scope>NUCLEOTIDE SEQUENCE [LARGE SCALE GENOMIC DNA]</scope>
    <source>
        <strain evidence="5">L-033</strain>
    </source>
</reference>
<keyword evidence="2" id="KW-0961">Cell wall biogenesis/degradation</keyword>
<dbReference type="RefSeq" id="WP_150891561.1">
    <property type="nucleotide sequence ID" value="NZ_VYUY01000003.1"/>
</dbReference>